<evidence type="ECO:0000313" key="2">
    <source>
        <dbReference type="Proteomes" id="UP000887565"/>
    </source>
</evidence>
<proteinExistence type="predicted"/>
<evidence type="ECO:0000313" key="3">
    <source>
        <dbReference type="WBParaSite" id="nRc.2.0.1.t15239-RA"/>
    </source>
</evidence>
<keyword evidence="1" id="KW-0175">Coiled coil</keyword>
<evidence type="ECO:0000256" key="1">
    <source>
        <dbReference type="SAM" id="Coils"/>
    </source>
</evidence>
<keyword evidence="2" id="KW-1185">Reference proteome</keyword>
<protein>
    <submittedName>
        <fullName evidence="3">Uncharacterized protein</fullName>
    </submittedName>
</protein>
<sequence>MTDSGHRSTHEADNAKITVLEENCLNLKLEVNKLTELLEISQHQSNYFEKTAIKHKLEVDELNCLLHDLESQTDFSALNNRLKFSEYHLGIRLFSFGSLQVVFIKKLFAAN</sequence>
<feature type="coiled-coil region" evidence="1">
    <location>
        <begin position="17"/>
        <end position="72"/>
    </location>
</feature>
<organism evidence="2 3">
    <name type="scientific">Romanomermis culicivorax</name>
    <name type="common">Nematode worm</name>
    <dbReference type="NCBI Taxonomy" id="13658"/>
    <lineage>
        <taxon>Eukaryota</taxon>
        <taxon>Metazoa</taxon>
        <taxon>Ecdysozoa</taxon>
        <taxon>Nematoda</taxon>
        <taxon>Enoplea</taxon>
        <taxon>Dorylaimia</taxon>
        <taxon>Mermithida</taxon>
        <taxon>Mermithoidea</taxon>
        <taxon>Mermithidae</taxon>
        <taxon>Romanomermis</taxon>
    </lineage>
</organism>
<dbReference type="AlphaFoldDB" id="A0A915IMY7"/>
<dbReference type="Proteomes" id="UP000887565">
    <property type="component" value="Unplaced"/>
</dbReference>
<name>A0A915IMY7_ROMCU</name>
<reference evidence="3" key="1">
    <citation type="submission" date="2022-11" db="UniProtKB">
        <authorList>
            <consortium name="WormBaseParasite"/>
        </authorList>
    </citation>
    <scope>IDENTIFICATION</scope>
</reference>
<accession>A0A915IMY7</accession>
<dbReference type="WBParaSite" id="nRc.2.0.1.t15239-RA">
    <property type="protein sequence ID" value="nRc.2.0.1.t15239-RA"/>
    <property type="gene ID" value="nRc.2.0.1.g15239"/>
</dbReference>